<dbReference type="AlphaFoldDB" id="A0A6M5YRU4"/>
<protein>
    <recommendedName>
        <fullName evidence="4">General stress protein 17M-like domain-containing protein</fullName>
    </recommendedName>
</protein>
<evidence type="ECO:0008006" key="4">
    <source>
        <dbReference type="Google" id="ProtNLM"/>
    </source>
</evidence>
<feature type="transmembrane region" description="Helical" evidence="1">
    <location>
        <begin position="99"/>
        <end position="121"/>
    </location>
</feature>
<dbReference type="EMBL" id="CP053452">
    <property type="protein sequence ID" value="QJW95981.1"/>
    <property type="molecule type" value="Genomic_DNA"/>
</dbReference>
<dbReference type="PANTHER" id="PTHR36109">
    <property type="entry name" value="MEMBRANE PROTEIN-RELATED"/>
    <property type="match status" value="1"/>
</dbReference>
<keyword evidence="1" id="KW-1133">Transmembrane helix</keyword>
<reference evidence="3" key="1">
    <citation type="submission" date="2020-05" db="EMBL/GenBank/DDBJ databases">
        <title>Frigoriglobus tundricola gen. nov., sp. nov., a psychrotolerant cellulolytic planctomycete of the family Gemmataceae with two divergent copies of 16S rRNA gene.</title>
        <authorList>
            <person name="Kulichevskaya I.S."/>
            <person name="Ivanova A.A."/>
            <person name="Naumoff D.G."/>
            <person name="Beletsky A.V."/>
            <person name="Rijpstra W.I.C."/>
            <person name="Sinninghe Damste J.S."/>
            <person name="Mardanov A.V."/>
            <person name="Ravin N.V."/>
            <person name="Dedysh S.N."/>
        </authorList>
    </citation>
    <scope>NUCLEOTIDE SEQUENCE [LARGE SCALE GENOMIC DNA]</scope>
    <source>
        <strain evidence="3">PL17</strain>
    </source>
</reference>
<sequence>MKRGSNNTVVGVFYTRSDAEDAIRDLRIAGFSDDRIGMVARDADGRMVTERGGETLAEEGAAAGAVVGAGAGALIGLGVLAGTIPVVGPVLALGTLGTVLLNAAGGAAILGIVGALVGLGIPEDEARYYEGEVHGGRFLVTVDADNRPSEAWAILHRSGGYNRTNPPLNAATPM</sequence>
<dbReference type="PANTHER" id="PTHR36109:SF2">
    <property type="entry name" value="MEMBRANE PROTEIN"/>
    <property type="match status" value="1"/>
</dbReference>
<gene>
    <name evidence="2" type="ORF">FTUN_3535</name>
</gene>
<dbReference type="KEGG" id="ftj:FTUN_3535"/>
<feature type="transmembrane region" description="Helical" evidence="1">
    <location>
        <begin position="61"/>
        <end position="87"/>
    </location>
</feature>
<proteinExistence type="predicted"/>
<dbReference type="Proteomes" id="UP000503447">
    <property type="component" value="Chromosome"/>
</dbReference>
<organism evidence="2 3">
    <name type="scientific">Frigoriglobus tundricola</name>
    <dbReference type="NCBI Taxonomy" id="2774151"/>
    <lineage>
        <taxon>Bacteria</taxon>
        <taxon>Pseudomonadati</taxon>
        <taxon>Planctomycetota</taxon>
        <taxon>Planctomycetia</taxon>
        <taxon>Gemmatales</taxon>
        <taxon>Gemmataceae</taxon>
        <taxon>Frigoriglobus</taxon>
    </lineage>
</organism>
<evidence type="ECO:0000313" key="3">
    <source>
        <dbReference type="Proteomes" id="UP000503447"/>
    </source>
</evidence>
<keyword evidence="3" id="KW-1185">Reference proteome</keyword>
<accession>A0A6M5YRU4</accession>
<dbReference type="RefSeq" id="WP_171471644.1">
    <property type="nucleotide sequence ID" value="NZ_CP053452.2"/>
</dbReference>
<name>A0A6M5YRU4_9BACT</name>
<keyword evidence="1" id="KW-0472">Membrane</keyword>
<keyword evidence="1" id="KW-0812">Transmembrane</keyword>
<evidence type="ECO:0000256" key="1">
    <source>
        <dbReference type="SAM" id="Phobius"/>
    </source>
</evidence>
<dbReference type="InterPro" id="IPR052948">
    <property type="entry name" value="Low_temp-induced_all0457"/>
</dbReference>
<evidence type="ECO:0000313" key="2">
    <source>
        <dbReference type="EMBL" id="QJW95981.1"/>
    </source>
</evidence>